<feature type="non-terminal residue" evidence="1">
    <location>
        <position position="271"/>
    </location>
</feature>
<dbReference type="InterPro" id="IPR036511">
    <property type="entry name" value="TGT-like_sf"/>
</dbReference>
<name>A0A0F8YQ35_9ZZZZ</name>
<dbReference type="AlphaFoldDB" id="A0A0F8YQ35"/>
<comment type="caution">
    <text evidence="1">The sequence shown here is derived from an EMBL/GenBank/DDBJ whole genome shotgun (WGS) entry which is preliminary data.</text>
</comment>
<reference evidence="1" key="1">
    <citation type="journal article" date="2015" name="Nature">
        <title>Complex archaea that bridge the gap between prokaryotes and eukaryotes.</title>
        <authorList>
            <person name="Spang A."/>
            <person name="Saw J.H."/>
            <person name="Jorgensen S.L."/>
            <person name="Zaremba-Niedzwiedzka K."/>
            <person name="Martijn J."/>
            <person name="Lind A.E."/>
            <person name="van Eijk R."/>
            <person name="Schleper C."/>
            <person name="Guy L."/>
            <person name="Ettema T.J."/>
        </authorList>
    </citation>
    <scope>NUCLEOTIDE SEQUENCE</scope>
</reference>
<dbReference type="Gene3D" id="3.20.20.105">
    <property type="entry name" value="Queuine tRNA-ribosyltransferase-like"/>
    <property type="match status" value="1"/>
</dbReference>
<evidence type="ECO:0000313" key="1">
    <source>
        <dbReference type="EMBL" id="KKK75850.1"/>
    </source>
</evidence>
<evidence type="ECO:0008006" key="2">
    <source>
        <dbReference type="Google" id="ProtNLM"/>
    </source>
</evidence>
<dbReference type="SUPFAM" id="SSF51713">
    <property type="entry name" value="tRNA-guanine transglycosylase"/>
    <property type="match status" value="1"/>
</dbReference>
<sequence length="271" mass="31080">MVESSTRISEVFGDNLTSNRFIKDIKPFKHENFIFSSADFYGSKYRKNKLLQKGIHNYVDHSGPIMLDSGGYQLITKNRPFSLEETIEIYRLAKFKKNDFGIALDYCPIPTDSPTFRMQKIKNSNENLLRMRDLAPELAPQIIHVLHGWSLKELRVSLNVVGTERLLAFGSCFSLMLKGLRDKIIMKFVNLLRLIEEYPDLKETRFHILGASGANPSHICWYAGLEQTDSASWRRIAAYGKIAFVGVTEISISNRPVKFGNTKWTEKHDNL</sequence>
<protein>
    <recommendedName>
        <fullName evidence="2">tRNA-guanine(15) transglycosylase-like domain-containing protein</fullName>
    </recommendedName>
</protein>
<dbReference type="EMBL" id="LAZR01055671">
    <property type="protein sequence ID" value="KKK75850.1"/>
    <property type="molecule type" value="Genomic_DNA"/>
</dbReference>
<accession>A0A0F8YQ35</accession>
<gene>
    <name evidence="1" type="ORF">LCGC14_2869590</name>
</gene>
<organism evidence="1">
    <name type="scientific">marine sediment metagenome</name>
    <dbReference type="NCBI Taxonomy" id="412755"/>
    <lineage>
        <taxon>unclassified sequences</taxon>
        <taxon>metagenomes</taxon>
        <taxon>ecological metagenomes</taxon>
    </lineage>
</organism>
<proteinExistence type="predicted"/>
<dbReference type="GO" id="GO:0006400">
    <property type="term" value="P:tRNA modification"/>
    <property type="evidence" value="ECO:0007669"/>
    <property type="project" value="InterPro"/>
</dbReference>